<reference evidence="2 3" key="1">
    <citation type="submission" date="2013-07" db="EMBL/GenBank/DDBJ databases">
        <authorList>
            <person name="Weinstock G."/>
            <person name="Sodergren E."/>
            <person name="Wylie T."/>
            <person name="Fulton L."/>
            <person name="Fulton R."/>
            <person name="Fronick C."/>
            <person name="O'Laughlin M."/>
            <person name="Godfrey J."/>
            <person name="Miner T."/>
            <person name="Herter B."/>
            <person name="Appelbaum E."/>
            <person name="Cordes M."/>
            <person name="Lek S."/>
            <person name="Wollam A."/>
            <person name="Pepin K.H."/>
            <person name="Palsikar V.B."/>
            <person name="Mitreva M."/>
            <person name="Wilson R.K."/>
        </authorList>
    </citation>
    <scope>NUCLEOTIDE SEQUENCE [LARGE SCALE GENOMIC DNA]</scope>
    <source>
        <strain evidence="2 3">ATCC 14940</strain>
    </source>
</reference>
<accession>A0ABC9U279</accession>
<evidence type="ECO:0000256" key="1">
    <source>
        <dbReference type="SAM" id="Phobius"/>
    </source>
</evidence>
<dbReference type="Proteomes" id="UP000016491">
    <property type="component" value="Unassembled WGS sequence"/>
</dbReference>
<keyword evidence="1" id="KW-0472">Membrane</keyword>
<name>A0ABC9U279_CLOSY</name>
<sequence length="50" mass="5696">MGLFCKNVKAGPETEEDMTVRVLKWCRKDTVKQAVLILLMLVTIMLGRIC</sequence>
<dbReference type="EMBL" id="AWSU01000059">
    <property type="protein sequence ID" value="ERI79726.1"/>
    <property type="molecule type" value="Genomic_DNA"/>
</dbReference>
<protein>
    <submittedName>
        <fullName evidence="2">Uncharacterized protein</fullName>
    </submittedName>
</protein>
<dbReference type="AlphaFoldDB" id="A0ABC9U279"/>
<gene>
    <name evidence="2" type="ORF">CLOSYM_00733</name>
</gene>
<comment type="caution">
    <text evidence="2">The sequence shown here is derived from an EMBL/GenBank/DDBJ whole genome shotgun (WGS) entry which is preliminary data.</text>
</comment>
<proteinExistence type="predicted"/>
<organism evidence="2 3">
    <name type="scientific">[Clostridium] symbiosum ATCC 14940</name>
    <dbReference type="NCBI Taxonomy" id="411472"/>
    <lineage>
        <taxon>Bacteria</taxon>
        <taxon>Bacillati</taxon>
        <taxon>Bacillota</taxon>
        <taxon>Clostridia</taxon>
        <taxon>Lachnospirales</taxon>
        <taxon>Lachnospiraceae</taxon>
        <taxon>Otoolea</taxon>
    </lineage>
</organism>
<keyword evidence="1" id="KW-0812">Transmembrane</keyword>
<evidence type="ECO:0000313" key="3">
    <source>
        <dbReference type="Proteomes" id="UP000016491"/>
    </source>
</evidence>
<keyword evidence="1" id="KW-1133">Transmembrane helix</keyword>
<feature type="transmembrane region" description="Helical" evidence="1">
    <location>
        <begin position="31"/>
        <end position="49"/>
    </location>
</feature>
<evidence type="ECO:0000313" key="2">
    <source>
        <dbReference type="EMBL" id="ERI79726.1"/>
    </source>
</evidence>